<evidence type="ECO:0000259" key="2">
    <source>
        <dbReference type="Pfam" id="PF00144"/>
    </source>
</evidence>
<keyword evidence="1" id="KW-0732">Signal</keyword>
<dbReference type="Gene3D" id="3.40.710.10">
    <property type="entry name" value="DD-peptidase/beta-lactamase superfamily"/>
    <property type="match status" value="1"/>
</dbReference>
<dbReference type="InterPro" id="IPR001466">
    <property type="entry name" value="Beta-lactam-related"/>
</dbReference>
<organism evidence="3 4">
    <name type="scientific">Polysphondylium violaceum</name>
    <dbReference type="NCBI Taxonomy" id="133409"/>
    <lineage>
        <taxon>Eukaryota</taxon>
        <taxon>Amoebozoa</taxon>
        <taxon>Evosea</taxon>
        <taxon>Eumycetozoa</taxon>
        <taxon>Dictyostelia</taxon>
        <taxon>Dictyosteliales</taxon>
        <taxon>Dictyosteliaceae</taxon>
        <taxon>Polysphondylium</taxon>
    </lineage>
</organism>
<protein>
    <recommendedName>
        <fullName evidence="2">Beta-lactamase-related domain-containing protein</fullName>
    </recommendedName>
</protein>
<feature type="domain" description="Beta-lactamase-related" evidence="2">
    <location>
        <begin position="48"/>
        <end position="367"/>
    </location>
</feature>
<feature type="chain" id="PRO_5035253779" description="Beta-lactamase-related domain-containing protein" evidence="1">
    <location>
        <begin position="25"/>
        <end position="517"/>
    </location>
</feature>
<dbReference type="PROSITE" id="PS51257">
    <property type="entry name" value="PROKAR_LIPOPROTEIN"/>
    <property type="match status" value="1"/>
</dbReference>
<comment type="caution">
    <text evidence="3">The sequence shown here is derived from an EMBL/GenBank/DDBJ whole genome shotgun (WGS) entry which is preliminary data.</text>
</comment>
<dbReference type="InterPro" id="IPR051478">
    <property type="entry name" value="Beta-lactamase-like_AB/R"/>
</dbReference>
<dbReference type="OrthoDB" id="31129at2759"/>
<dbReference type="InterPro" id="IPR012338">
    <property type="entry name" value="Beta-lactam/transpept-like"/>
</dbReference>
<dbReference type="PANTHER" id="PTHR22935:SF94">
    <property type="entry name" value="BETA-LACTAMASE-LIKE PROTEIN 2"/>
    <property type="match status" value="1"/>
</dbReference>
<dbReference type="Pfam" id="PF00144">
    <property type="entry name" value="Beta-lactamase"/>
    <property type="match status" value="1"/>
</dbReference>
<keyword evidence="4" id="KW-1185">Reference proteome</keyword>
<sequence>MKNSNFLFIVLILFLILNVNLILSCPEYPTPIDIDQNDPLLVDAYKQVDQIIQNGMNETRIISFIATIVYQDKIVWSKTYGNINPLDPKSPPLTLDNNIKIASITKVFTAMMMYQLRDKGVISLDDPISKYYPEFSIRNLYKTKREITLRQLASHQSGLPREVPFYSNSTSEESILESLSKMFVILPQYKQTHYSNLGYALLGQTLAKAAQKPFKNYITEKILEPLGMLNSSFSLKEVKNNMALGVNILPNGSYSLAQIKELGWNSPSGGLFSTARDMCKLLSFWLNENSDILDSSTINEALSPIALVNDGQTAYGTPFEMYYDSVNNIWMKSKSGAIGGYRSQMALVRPLKLGLFFSSQTLITNPDIFTRSVLQTIIPVYEKLILLKKNCTSSTPTAKKKDKKLEIPDHEFVGQYSNNHGLVLTIDNSGGSLLANFGDSLNYNLVHFSDKHPYIKRLELINSDLYLCTLANNRNHELIYFNLNNSYSSEQSVYAMGQKLYLISKDPNHSFHKKKKD</sequence>
<reference evidence="3" key="1">
    <citation type="submission" date="2020-01" db="EMBL/GenBank/DDBJ databases">
        <title>Development of genomics and gene disruption for Polysphondylium violaceum indicates a role for the polyketide synthase stlB in stalk morphogenesis.</title>
        <authorList>
            <person name="Narita B."/>
            <person name="Kawabe Y."/>
            <person name="Kin K."/>
            <person name="Saito T."/>
            <person name="Gibbs R."/>
            <person name="Kuspa A."/>
            <person name="Muzny D."/>
            <person name="Queller D."/>
            <person name="Richards S."/>
            <person name="Strassman J."/>
            <person name="Sucgang R."/>
            <person name="Worley K."/>
            <person name="Schaap P."/>
        </authorList>
    </citation>
    <scope>NUCLEOTIDE SEQUENCE</scope>
    <source>
        <strain evidence="3">QSvi11</strain>
    </source>
</reference>
<dbReference type="Proteomes" id="UP000695562">
    <property type="component" value="Unassembled WGS sequence"/>
</dbReference>
<evidence type="ECO:0000313" key="3">
    <source>
        <dbReference type="EMBL" id="KAF2069469.1"/>
    </source>
</evidence>
<accession>A0A8J4PNY8</accession>
<evidence type="ECO:0000313" key="4">
    <source>
        <dbReference type="Proteomes" id="UP000695562"/>
    </source>
</evidence>
<gene>
    <name evidence="3" type="ORF">CYY_009214</name>
</gene>
<name>A0A8J4PNY8_9MYCE</name>
<dbReference type="SUPFAM" id="SSF56601">
    <property type="entry name" value="beta-lactamase/transpeptidase-like"/>
    <property type="match status" value="1"/>
</dbReference>
<proteinExistence type="predicted"/>
<evidence type="ECO:0000256" key="1">
    <source>
        <dbReference type="SAM" id="SignalP"/>
    </source>
</evidence>
<dbReference type="AlphaFoldDB" id="A0A8J4PNY8"/>
<dbReference type="PANTHER" id="PTHR22935">
    <property type="entry name" value="PENICILLIN-BINDING PROTEIN"/>
    <property type="match status" value="1"/>
</dbReference>
<dbReference type="EMBL" id="AJWJ01000656">
    <property type="protein sequence ID" value="KAF2069469.1"/>
    <property type="molecule type" value="Genomic_DNA"/>
</dbReference>
<feature type="signal peptide" evidence="1">
    <location>
        <begin position="1"/>
        <end position="24"/>
    </location>
</feature>